<keyword evidence="5" id="KW-0411">Iron-sulfur</keyword>
<dbReference type="GO" id="GO:0016491">
    <property type="term" value="F:oxidoreductase activity"/>
    <property type="evidence" value="ECO:0007669"/>
    <property type="project" value="UniProtKB-KW"/>
</dbReference>
<dbReference type="RefSeq" id="WP_083710864.1">
    <property type="nucleotide sequence ID" value="NZ_LT605205.1"/>
</dbReference>
<dbReference type="GO" id="GO:0051539">
    <property type="term" value="F:4 iron, 4 sulfur cluster binding"/>
    <property type="evidence" value="ECO:0007669"/>
    <property type="project" value="UniProtKB-KW"/>
</dbReference>
<keyword evidence="1" id="KW-0004">4Fe-4S</keyword>
<dbReference type="EMBL" id="LT605205">
    <property type="protein sequence ID" value="SCD18941.1"/>
    <property type="molecule type" value="Genomic_DNA"/>
</dbReference>
<keyword evidence="2" id="KW-0479">Metal-binding</keyword>
<dbReference type="PANTHER" id="PTHR43498">
    <property type="entry name" value="FERREDOXIN:COB-COM HETERODISULFIDE REDUCTASE SUBUNIT A"/>
    <property type="match status" value="1"/>
</dbReference>
<evidence type="ECO:0000313" key="7">
    <source>
        <dbReference type="Proteomes" id="UP000187464"/>
    </source>
</evidence>
<dbReference type="InterPro" id="IPR036188">
    <property type="entry name" value="FAD/NAD-bd_sf"/>
</dbReference>
<dbReference type="InterPro" id="IPR039650">
    <property type="entry name" value="HdrA-like"/>
</dbReference>
<protein>
    <submittedName>
        <fullName evidence="6">FAD dependent oxidoreductase</fullName>
    </submittedName>
</protein>
<dbReference type="GO" id="GO:0046872">
    <property type="term" value="F:metal ion binding"/>
    <property type="evidence" value="ECO:0007669"/>
    <property type="project" value="UniProtKB-KW"/>
</dbReference>
<dbReference type="STRING" id="1642647.PSM36_0105"/>
<dbReference type="KEGG" id="psac:PSM36_0105"/>
<evidence type="ECO:0000256" key="4">
    <source>
        <dbReference type="ARBA" id="ARBA00023004"/>
    </source>
</evidence>
<sequence>MKNQSRRRFINNIVGSSIGLGALPLLSFASKERIYKKTSDELPVINEVDICVLGGSCTGVFAAVRAARLGARVAIIEKQNSFGGVATNSMVNIWHSLYNTEFNKQIIAGLTLEAIERLSKRNAIIKSERSLSAGVTFNSQELKIELDEFVFESGIIPYLHTLFSEPYYDKNGDLTGVVVDNKSGRGIIKARYFVDATGDGDLAYRLGLESYVNELLQPPTMCAHFDGWDGEQFNTLLKQYGKEFDIPDGFVWGAKVPSTNTYMLAGTRVYGVDCSIADDLTKAEIEGRRQIRAIMDMIRKYGKNMNVGLVGLPSYIGIRETRHIKCIYQLSDDDALYGKRFEDAIANGSYRLDIHHQDKPGLTFRYLDGTEVYARPGHPSETKRWREETPVNPTFYQIPLRSLIPHKFDNLILAGRMLDSSILAFSGVRVMVNMNQLGEAAGVCCYLALTQGKSIRNVNYKEVRNELSKGGSIIL</sequence>
<evidence type="ECO:0000256" key="2">
    <source>
        <dbReference type="ARBA" id="ARBA00022723"/>
    </source>
</evidence>
<dbReference type="AlphaFoldDB" id="A0A1R3STM4"/>
<gene>
    <name evidence="6" type="ORF">PSM36_0105</name>
</gene>
<accession>A0A1R3STM4</accession>
<evidence type="ECO:0000256" key="3">
    <source>
        <dbReference type="ARBA" id="ARBA00023002"/>
    </source>
</evidence>
<dbReference type="SUPFAM" id="SSF51905">
    <property type="entry name" value="FAD/NAD(P)-binding domain"/>
    <property type="match status" value="1"/>
</dbReference>
<organism evidence="6 7">
    <name type="scientific">Proteiniphilum saccharofermentans</name>
    <dbReference type="NCBI Taxonomy" id="1642647"/>
    <lineage>
        <taxon>Bacteria</taxon>
        <taxon>Pseudomonadati</taxon>
        <taxon>Bacteroidota</taxon>
        <taxon>Bacteroidia</taxon>
        <taxon>Bacteroidales</taxon>
        <taxon>Dysgonomonadaceae</taxon>
        <taxon>Proteiniphilum</taxon>
    </lineage>
</organism>
<evidence type="ECO:0000256" key="1">
    <source>
        <dbReference type="ARBA" id="ARBA00022485"/>
    </source>
</evidence>
<reference evidence="6 7" key="1">
    <citation type="submission" date="2016-08" db="EMBL/GenBank/DDBJ databases">
        <authorList>
            <person name="Seilhamer J.J."/>
        </authorList>
    </citation>
    <scope>NUCLEOTIDE SEQUENCE [LARGE SCALE GENOMIC DNA]</scope>
    <source>
        <strain evidence="6">M3/6</strain>
    </source>
</reference>
<dbReference type="Pfam" id="PF12831">
    <property type="entry name" value="FAD_oxidored"/>
    <property type="match status" value="1"/>
</dbReference>
<dbReference type="Gene3D" id="3.50.50.60">
    <property type="entry name" value="FAD/NAD(P)-binding domain"/>
    <property type="match status" value="1"/>
</dbReference>
<dbReference type="PANTHER" id="PTHR43498:SF1">
    <property type="entry name" value="COB--COM HETERODISULFIDE REDUCTASE IRON-SULFUR SUBUNIT A"/>
    <property type="match status" value="1"/>
</dbReference>
<keyword evidence="3" id="KW-0560">Oxidoreductase</keyword>
<keyword evidence="7" id="KW-1185">Reference proteome</keyword>
<name>A0A1R3STM4_9BACT</name>
<proteinExistence type="predicted"/>
<evidence type="ECO:0000313" key="6">
    <source>
        <dbReference type="EMBL" id="SCD18941.1"/>
    </source>
</evidence>
<dbReference type="Proteomes" id="UP000187464">
    <property type="component" value="Chromosome I"/>
</dbReference>
<keyword evidence="4" id="KW-0408">Iron</keyword>
<evidence type="ECO:0000256" key="5">
    <source>
        <dbReference type="ARBA" id="ARBA00023014"/>
    </source>
</evidence>